<evidence type="ECO:0000256" key="1">
    <source>
        <dbReference type="SAM" id="MobiDB-lite"/>
    </source>
</evidence>
<gene>
    <name evidence="2" type="ORF">B4U79_00565</name>
</gene>
<accession>A0A3S3P9W3</accession>
<proteinExistence type="predicted"/>
<feature type="region of interest" description="Disordered" evidence="1">
    <location>
        <begin position="154"/>
        <end position="187"/>
    </location>
</feature>
<protein>
    <submittedName>
        <fullName evidence="2">Uncharacterized protein</fullName>
    </submittedName>
</protein>
<dbReference type="Gene3D" id="2.40.50.40">
    <property type="match status" value="1"/>
</dbReference>
<dbReference type="Proteomes" id="UP000285301">
    <property type="component" value="Unassembled WGS sequence"/>
</dbReference>
<dbReference type="AlphaFoldDB" id="A0A3S3P9W3"/>
<sequence length="240" mass="27205">MSEDTITHSSENNSDVDFSLILDESVLKCPEAVISPELINDILADDLNFSFVDISVENDKSEEENAYKRHSSCHFDRNGEDLKWEVCKKSELGSLKVHLRAINGGSVESEKANESSVKEEKAVKREAKQCETKSVEKQASNGKSLKLCTNELKKSSAKMKSERKAFDSNKSEQKREKRKKRGRPTIASLLLKQKTGLDKGWVPEKIVGITERYGLILHYVQWKDETKPSELIPSKQNDQF</sequence>
<organism evidence="2 3">
    <name type="scientific">Dinothrombium tinctorium</name>
    <dbReference type="NCBI Taxonomy" id="1965070"/>
    <lineage>
        <taxon>Eukaryota</taxon>
        <taxon>Metazoa</taxon>
        <taxon>Ecdysozoa</taxon>
        <taxon>Arthropoda</taxon>
        <taxon>Chelicerata</taxon>
        <taxon>Arachnida</taxon>
        <taxon>Acari</taxon>
        <taxon>Acariformes</taxon>
        <taxon>Trombidiformes</taxon>
        <taxon>Prostigmata</taxon>
        <taxon>Anystina</taxon>
        <taxon>Parasitengona</taxon>
        <taxon>Trombidioidea</taxon>
        <taxon>Trombidiidae</taxon>
        <taxon>Dinothrombium</taxon>
    </lineage>
</organism>
<comment type="caution">
    <text evidence="2">The sequence shown here is derived from an EMBL/GenBank/DDBJ whole genome shotgun (WGS) entry which is preliminary data.</text>
</comment>
<feature type="compositionally biased region" description="Basic and acidic residues" evidence="1">
    <location>
        <begin position="154"/>
        <end position="175"/>
    </location>
</feature>
<keyword evidence="3" id="KW-1185">Reference proteome</keyword>
<evidence type="ECO:0000313" key="3">
    <source>
        <dbReference type="Proteomes" id="UP000285301"/>
    </source>
</evidence>
<name>A0A3S3P9W3_9ACAR</name>
<dbReference type="OrthoDB" id="433924at2759"/>
<dbReference type="EMBL" id="NCKU01003033">
    <property type="protein sequence ID" value="RWS08320.1"/>
    <property type="molecule type" value="Genomic_DNA"/>
</dbReference>
<evidence type="ECO:0000313" key="2">
    <source>
        <dbReference type="EMBL" id="RWS08320.1"/>
    </source>
</evidence>
<reference evidence="2 3" key="1">
    <citation type="journal article" date="2018" name="Gigascience">
        <title>Genomes of trombidid mites reveal novel predicted allergens and laterally-transferred genes associated with secondary metabolism.</title>
        <authorList>
            <person name="Dong X."/>
            <person name="Chaisiri K."/>
            <person name="Xia D."/>
            <person name="Armstrong S.D."/>
            <person name="Fang Y."/>
            <person name="Donnelly M.J."/>
            <person name="Kadowaki T."/>
            <person name="McGarry J.W."/>
            <person name="Darby A.C."/>
            <person name="Makepeace B.L."/>
        </authorList>
    </citation>
    <scope>NUCLEOTIDE SEQUENCE [LARGE SCALE GENOMIC DNA]</scope>
    <source>
        <strain evidence="2">UoL-WK</strain>
    </source>
</reference>